<organism evidence="2 3">
    <name type="scientific">Rothia amarae</name>
    <dbReference type="NCBI Taxonomy" id="169480"/>
    <lineage>
        <taxon>Bacteria</taxon>
        <taxon>Bacillati</taxon>
        <taxon>Actinomycetota</taxon>
        <taxon>Actinomycetes</taxon>
        <taxon>Micrococcales</taxon>
        <taxon>Micrococcaceae</taxon>
        <taxon>Rothia</taxon>
    </lineage>
</organism>
<dbReference type="AlphaFoldDB" id="A0A7H2BLZ5"/>
<dbReference type="KEGG" id="rama:IDM48_04635"/>
<reference evidence="2 3" key="1">
    <citation type="submission" date="2020-09" db="EMBL/GenBank/DDBJ databases">
        <title>Investigation of environmental microbe.</title>
        <authorList>
            <person name="Ou Y."/>
            <person name="Kang Q."/>
        </authorList>
    </citation>
    <scope>NUCLEOTIDE SEQUENCE [LARGE SCALE GENOMIC DNA]</scope>
    <source>
        <strain evidence="2 3">KJZ-9</strain>
    </source>
</reference>
<name>A0A7H2BLZ5_9MICC</name>
<gene>
    <name evidence="2" type="primary">rsrA</name>
    <name evidence="2" type="ORF">IDM48_04635</name>
</gene>
<evidence type="ECO:0000313" key="3">
    <source>
        <dbReference type="Proteomes" id="UP000516421"/>
    </source>
</evidence>
<dbReference type="InterPro" id="IPR027383">
    <property type="entry name" value="Znf_put"/>
</dbReference>
<feature type="domain" description="Putative zinc-finger" evidence="1">
    <location>
        <begin position="15"/>
        <end position="43"/>
    </location>
</feature>
<evidence type="ECO:0000313" key="2">
    <source>
        <dbReference type="EMBL" id="QNV40691.1"/>
    </source>
</evidence>
<dbReference type="InterPro" id="IPR024020">
    <property type="entry name" value="Anit_sigma_mycothiol_RsrA"/>
</dbReference>
<dbReference type="NCBIfam" id="TIGR03988">
    <property type="entry name" value="antisig_RsrA"/>
    <property type="match status" value="1"/>
</dbReference>
<evidence type="ECO:0000259" key="1">
    <source>
        <dbReference type="Pfam" id="PF13490"/>
    </source>
</evidence>
<keyword evidence="3" id="KW-1185">Reference proteome</keyword>
<dbReference type="EMBL" id="CP061538">
    <property type="protein sequence ID" value="QNV40691.1"/>
    <property type="molecule type" value="Genomic_DNA"/>
</dbReference>
<accession>A0A7H2BLZ5</accession>
<dbReference type="Pfam" id="PF13490">
    <property type="entry name" value="zf-HC2"/>
    <property type="match status" value="1"/>
</dbReference>
<sequence length="89" mass="10295">MTEKEQHPCSEKLGHIYEYLDGTLSCEELQEMDHHLKHCEHCASEHDLECVIRSVVKRSCCEPAPENLKTKIWERISALRENQHSAAGH</sequence>
<proteinExistence type="predicted"/>
<dbReference type="Proteomes" id="UP000516421">
    <property type="component" value="Chromosome"/>
</dbReference>
<dbReference type="RefSeq" id="WP_145173369.1">
    <property type="nucleotide sequence ID" value="NZ_BAAAHX010000004.1"/>
</dbReference>
<protein>
    <submittedName>
        <fullName evidence="2">Mycothiol system anti-sigma-R factor</fullName>
    </submittedName>
</protein>